<accession>A0ABZ0I071</accession>
<dbReference type="Proteomes" id="UP001626537">
    <property type="component" value="Chromosome"/>
</dbReference>
<feature type="transmembrane region" description="Helical" evidence="1">
    <location>
        <begin position="117"/>
        <end position="134"/>
    </location>
</feature>
<feature type="transmembrane region" description="Helical" evidence="1">
    <location>
        <begin position="75"/>
        <end position="97"/>
    </location>
</feature>
<organism evidence="2 3">
    <name type="scientific">Congregibacter variabilis</name>
    <dbReference type="NCBI Taxonomy" id="3081200"/>
    <lineage>
        <taxon>Bacteria</taxon>
        <taxon>Pseudomonadati</taxon>
        <taxon>Pseudomonadota</taxon>
        <taxon>Gammaproteobacteria</taxon>
        <taxon>Cellvibrionales</taxon>
        <taxon>Halieaceae</taxon>
        <taxon>Congregibacter</taxon>
    </lineage>
</organism>
<dbReference type="Pfam" id="PF10067">
    <property type="entry name" value="DUF2306"/>
    <property type="match status" value="1"/>
</dbReference>
<dbReference type="EMBL" id="CP136864">
    <property type="protein sequence ID" value="WOJ92907.1"/>
    <property type="molecule type" value="Genomic_DNA"/>
</dbReference>
<protein>
    <submittedName>
        <fullName evidence="2">DUF2306 domain-containing protein</fullName>
    </submittedName>
</protein>
<dbReference type="RefSeq" id="WP_407347565.1">
    <property type="nucleotide sequence ID" value="NZ_CP136864.1"/>
</dbReference>
<feature type="transmembrane region" description="Helical" evidence="1">
    <location>
        <begin position="179"/>
        <end position="200"/>
    </location>
</feature>
<keyword evidence="1" id="KW-1133">Transmembrane helix</keyword>
<feature type="transmembrane region" description="Helical" evidence="1">
    <location>
        <begin position="146"/>
        <end position="167"/>
    </location>
</feature>
<gene>
    <name evidence="2" type="ORF">R0135_14085</name>
</gene>
<feature type="transmembrane region" description="Helical" evidence="1">
    <location>
        <begin position="30"/>
        <end position="55"/>
    </location>
</feature>
<dbReference type="InterPro" id="IPR018750">
    <property type="entry name" value="DUF2306_membrane"/>
</dbReference>
<evidence type="ECO:0000256" key="1">
    <source>
        <dbReference type="SAM" id="Phobius"/>
    </source>
</evidence>
<sequence length="277" mass="30042">MNNSAVPRAASPASIPLTAGQAKRYAVTAWYLLATMGHFIFATYILAVFYPPIAAHGAEGLAGMHLPNGFREGDVVGNLAAVTHVMIAVVVIAGGPLQLMPIIRSRLPAFHRVLGRCYVMAAMCSATVGLYMVWTRGTVGGLVGHIAISGDGILILIFSALTVYNALKGRLATHRRWAMRLFMVASSVWFFRVGLMGWIALTGGMGIDFKTFSGPALTLLFFAQYLLPLAMLEWYFRLQRPAPPAEQWGFALVVMGLSSFMAVGIFSATIDMWLPRV</sequence>
<evidence type="ECO:0000313" key="3">
    <source>
        <dbReference type="Proteomes" id="UP001626537"/>
    </source>
</evidence>
<name>A0ABZ0I071_9GAMM</name>
<feature type="transmembrane region" description="Helical" evidence="1">
    <location>
        <begin position="212"/>
        <end position="236"/>
    </location>
</feature>
<keyword evidence="1" id="KW-0472">Membrane</keyword>
<evidence type="ECO:0000313" key="2">
    <source>
        <dbReference type="EMBL" id="WOJ92907.1"/>
    </source>
</evidence>
<proteinExistence type="predicted"/>
<feature type="transmembrane region" description="Helical" evidence="1">
    <location>
        <begin position="248"/>
        <end position="270"/>
    </location>
</feature>
<reference evidence="2 3" key="1">
    <citation type="submission" date="2023-10" db="EMBL/GenBank/DDBJ databases">
        <title>Two novel species belonging to the OM43/NOR5 clade.</title>
        <authorList>
            <person name="Park M."/>
        </authorList>
    </citation>
    <scope>NUCLEOTIDE SEQUENCE [LARGE SCALE GENOMIC DNA]</scope>
    <source>
        <strain evidence="2 3">IMCC43200</strain>
    </source>
</reference>
<keyword evidence="1" id="KW-0812">Transmembrane</keyword>
<keyword evidence="3" id="KW-1185">Reference proteome</keyword>